<reference evidence="3" key="1">
    <citation type="submission" date="2020-10" db="EMBL/GenBank/DDBJ databases">
        <title>Sequencing the genomes of 1000 actinobacteria strains.</title>
        <authorList>
            <person name="Klenk H.-P."/>
        </authorList>
    </citation>
    <scope>NUCLEOTIDE SEQUENCE</scope>
    <source>
        <strain evidence="3">DSM 45354</strain>
    </source>
</reference>
<feature type="chain" id="PRO_5038780616" evidence="2">
    <location>
        <begin position="23"/>
        <end position="215"/>
    </location>
</feature>
<keyword evidence="2" id="KW-0732">Signal</keyword>
<dbReference type="Gene3D" id="2.60.40.200">
    <property type="entry name" value="Superoxide dismutase, copper/zinc binding domain"/>
    <property type="match status" value="1"/>
</dbReference>
<dbReference type="AlphaFoldDB" id="A0A927N0V0"/>
<accession>A0A927N0V0</accession>
<feature type="signal peptide" evidence="2">
    <location>
        <begin position="1"/>
        <end position="22"/>
    </location>
</feature>
<proteinExistence type="inferred from homology"/>
<evidence type="ECO:0000313" key="3">
    <source>
        <dbReference type="EMBL" id="MBE1610211.1"/>
    </source>
</evidence>
<evidence type="ECO:0000313" key="4">
    <source>
        <dbReference type="Proteomes" id="UP000638648"/>
    </source>
</evidence>
<sequence>MRRLAVASALAILVLATLPVLAGQAFAAAPAGTATPARAAAAPDPPVLVSETFEPADSGASALTYNQRLVPVGARVTVASVSAQHATATLLAVNGLVPDRHYGAHVHMNRCGRAPDDSGPHTQWRADPVQPSVNPKYANPHNEIWLDFTTDRDGNAVAASEVRWPVEKKMARSVVIHDHGTSSAPGHAGEAGNRLACVDVDFSHAGGQVPGVTMR</sequence>
<gene>
    <name evidence="3" type="ORF">HEB94_007059</name>
</gene>
<dbReference type="InterPro" id="IPR036423">
    <property type="entry name" value="SOD-like_Cu/Zn_dom_sf"/>
</dbReference>
<dbReference type="EMBL" id="JADBEM010000001">
    <property type="protein sequence ID" value="MBE1610211.1"/>
    <property type="molecule type" value="Genomic_DNA"/>
</dbReference>
<dbReference type="RefSeq" id="WP_202896718.1">
    <property type="nucleotide sequence ID" value="NZ_BAABJL010000057.1"/>
</dbReference>
<dbReference type="GO" id="GO:0046872">
    <property type="term" value="F:metal ion binding"/>
    <property type="evidence" value="ECO:0007669"/>
    <property type="project" value="InterPro"/>
</dbReference>
<comment type="caution">
    <text evidence="3">The sequence shown here is derived from an EMBL/GenBank/DDBJ whole genome shotgun (WGS) entry which is preliminary data.</text>
</comment>
<evidence type="ECO:0000256" key="1">
    <source>
        <dbReference type="ARBA" id="ARBA00010457"/>
    </source>
</evidence>
<keyword evidence="4" id="KW-1185">Reference proteome</keyword>
<dbReference type="EC" id="1.15.1.1" evidence="3"/>
<evidence type="ECO:0000256" key="2">
    <source>
        <dbReference type="SAM" id="SignalP"/>
    </source>
</evidence>
<comment type="similarity">
    <text evidence="1">Belongs to the Cu-Zn superoxide dismutase family.</text>
</comment>
<keyword evidence="3" id="KW-0560">Oxidoreductase</keyword>
<organism evidence="3 4">
    <name type="scientific">Actinopolymorpha pittospori</name>
    <dbReference type="NCBI Taxonomy" id="648752"/>
    <lineage>
        <taxon>Bacteria</taxon>
        <taxon>Bacillati</taxon>
        <taxon>Actinomycetota</taxon>
        <taxon>Actinomycetes</taxon>
        <taxon>Propionibacteriales</taxon>
        <taxon>Actinopolymorphaceae</taxon>
        <taxon>Actinopolymorpha</taxon>
    </lineage>
</organism>
<dbReference type="SUPFAM" id="SSF49329">
    <property type="entry name" value="Cu,Zn superoxide dismutase-like"/>
    <property type="match status" value="1"/>
</dbReference>
<dbReference type="Proteomes" id="UP000638648">
    <property type="component" value="Unassembled WGS sequence"/>
</dbReference>
<protein>
    <submittedName>
        <fullName evidence="3">Cu-Zn family superoxide dismutase</fullName>
        <ecNumber evidence="3">1.15.1.1</ecNumber>
    </submittedName>
</protein>
<name>A0A927N0V0_9ACTN</name>
<dbReference type="GO" id="GO:0004784">
    <property type="term" value="F:superoxide dismutase activity"/>
    <property type="evidence" value="ECO:0007669"/>
    <property type="project" value="UniProtKB-EC"/>
</dbReference>